<accession>A0AAD8LBJ4</accession>
<dbReference type="PANTHER" id="PTHR35121">
    <property type="entry name" value="HOMEODOMAIN PROTEIN 8, PUTATIVE-RELATED"/>
    <property type="match status" value="1"/>
</dbReference>
<dbReference type="EMBL" id="JAUHHV010000001">
    <property type="protein sequence ID" value="KAK1434665.1"/>
    <property type="molecule type" value="Genomic_DNA"/>
</dbReference>
<sequence length="220" mass="24605">MATQAARMMQDFVFEGSLSMSEMDKQRRPYHKNCSCALHRLEDKTPKPCLHHMRISYSKKPSWNKCSLATTALSHPSKLQVNMEAYGNLSGYSTKGMKACPVCENETRKRGEKGVVWKKNLLGLLLDIPGKTKDGYLDGVKSIGVPQSRHSGKLEGVGGVGMKTFTPSETNLKLAHLYVLNHMTCLASYVNEHMTILQLANPSMDIEELGIKHNQEYKFA</sequence>
<evidence type="ECO:0000313" key="2">
    <source>
        <dbReference type="Proteomes" id="UP001229421"/>
    </source>
</evidence>
<dbReference type="Proteomes" id="UP001229421">
    <property type="component" value="Unassembled WGS sequence"/>
</dbReference>
<name>A0AAD8LBJ4_TARER</name>
<gene>
    <name evidence="1" type="ORF">QVD17_00414</name>
</gene>
<protein>
    <submittedName>
        <fullName evidence="1">Uncharacterized protein</fullName>
    </submittedName>
</protein>
<dbReference type="AlphaFoldDB" id="A0AAD8LBJ4"/>
<reference evidence="1" key="1">
    <citation type="journal article" date="2023" name="bioRxiv">
        <title>Improved chromosome-level genome assembly for marigold (Tagetes erecta).</title>
        <authorList>
            <person name="Jiang F."/>
            <person name="Yuan L."/>
            <person name="Wang S."/>
            <person name="Wang H."/>
            <person name="Xu D."/>
            <person name="Wang A."/>
            <person name="Fan W."/>
        </authorList>
    </citation>
    <scope>NUCLEOTIDE SEQUENCE</scope>
    <source>
        <strain evidence="1">WSJ</strain>
        <tissue evidence="1">Leaf</tissue>
    </source>
</reference>
<comment type="caution">
    <text evidence="1">The sequence shown here is derived from an EMBL/GenBank/DDBJ whole genome shotgun (WGS) entry which is preliminary data.</text>
</comment>
<proteinExistence type="predicted"/>
<organism evidence="1 2">
    <name type="scientific">Tagetes erecta</name>
    <name type="common">African marigold</name>
    <dbReference type="NCBI Taxonomy" id="13708"/>
    <lineage>
        <taxon>Eukaryota</taxon>
        <taxon>Viridiplantae</taxon>
        <taxon>Streptophyta</taxon>
        <taxon>Embryophyta</taxon>
        <taxon>Tracheophyta</taxon>
        <taxon>Spermatophyta</taxon>
        <taxon>Magnoliopsida</taxon>
        <taxon>eudicotyledons</taxon>
        <taxon>Gunneridae</taxon>
        <taxon>Pentapetalae</taxon>
        <taxon>asterids</taxon>
        <taxon>campanulids</taxon>
        <taxon>Asterales</taxon>
        <taxon>Asteraceae</taxon>
        <taxon>Asteroideae</taxon>
        <taxon>Heliantheae alliance</taxon>
        <taxon>Tageteae</taxon>
        <taxon>Tagetes</taxon>
    </lineage>
</organism>
<keyword evidence="2" id="KW-1185">Reference proteome</keyword>
<dbReference type="PANTHER" id="PTHR35121:SF4">
    <property type="entry name" value="SWIM-TYPE DOMAIN-CONTAINING PROTEIN"/>
    <property type="match status" value="1"/>
</dbReference>
<evidence type="ECO:0000313" key="1">
    <source>
        <dbReference type="EMBL" id="KAK1434665.1"/>
    </source>
</evidence>